<dbReference type="GO" id="GO:0048513">
    <property type="term" value="P:animal organ development"/>
    <property type="evidence" value="ECO:0007669"/>
    <property type="project" value="UniProtKB-ARBA"/>
</dbReference>
<evidence type="ECO:0000256" key="14">
    <source>
        <dbReference type="PROSITE-ProRule" id="PRU00782"/>
    </source>
</evidence>
<organism evidence="18 19">
    <name type="scientific">Drosophila virilis</name>
    <name type="common">Fruit fly</name>
    <dbReference type="NCBI Taxonomy" id="7244"/>
    <lineage>
        <taxon>Eukaryota</taxon>
        <taxon>Metazoa</taxon>
        <taxon>Ecdysozoa</taxon>
        <taxon>Arthropoda</taxon>
        <taxon>Hexapoda</taxon>
        <taxon>Insecta</taxon>
        <taxon>Pterygota</taxon>
        <taxon>Neoptera</taxon>
        <taxon>Endopterygota</taxon>
        <taxon>Diptera</taxon>
        <taxon>Brachycera</taxon>
        <taxon>Muscomorpha</taxon>
        <taxon>Ephydroidea</taxon>
        <taxon>Drosophilidae</taxon>
        <taxon>Drosophila</taxon>
    </lineage>
</organism>
<dbReference type="GO" id="GO:0000146">
    <property type="term" value="F:microfilament motor activity"/>
    <property type="evidence" value="ECO:0007669"/>
    <property type="project" value="TreeGrafter"/>
</dbReference>
<dbReference type="PANTHER" id="PTHR45615">
    <property type="entry name" value="MYOSIN HEAVY CHAIN, NON-MUSCLE"/>
    <property type="match status" value="1"/>
</dbReference>
<dbReference type="PROSITE" id="PS50096">
    <property type="entry name" value="IQ"/>
    <property type="match status" value="1"/>
</dbReference>
<dbReference type="Gene3D" id="2.30.30.360">
    <property type="entry name" value="Myosin S1 fragment, N-terminal"/>
    <property type="match status" value="1"/>
</dbReference>
<dbReference type="FunFam" id="1.20.5.370:FF:000008">
    <property type="entry name" value="Myosin heavy chain"/>
    <property type="match status" value="1"/>
</dbReference>
<feature type="domain" description="Myosin N-terminal SH3-like" evidence="17">
    <location>
        <begin position="33"/>
        <end position="82"/>
    </location>
</feature>
<comment type="function">
    <text evidence="12">Muscle contraction.</text>
</comment>
<feature type="region of interest" description="Actin-binding" evidence="14">
    <location>
        <begin position="656"/>
        <end position="678"/>
    </location>
</feature>
<dbReference type="FunFam" id="1.20.5.370:FF:000009">
    <property type="entry name" value="Myosin heavy chain, isoform G"/>
    <property type="match status" value="1"/>
</dbReference>
<dbReference type="PROSITE" id="PS51844">
    <property type="entry name" value="SH3_LIKE"/>
    <property type="match status" value="1"/>
</dbReference>
<keyword evidence="10" id="KW-0514">Muscle protein</keyword>
<dbReference type="InterPro" id="IPR027417">
    <property type="entry name" value="P-loop_NTPase"/>
</dbReference>
<feature type="region of interest" description="Disordered" evidence="15">
    <location>
        <begin position="1822"/>
        <end position="1844"/>
    </location>
</feature>
<feature type="region of interest" description="Disordered" evidence="15">
    <location>
        <begin position="1922"/>
        <end position="1962"/>
    </location>
</feature>
<feature type="region of interest" description="Disordered" evidence="15">
    <location>
        <begin position="624"/>
        <end position="643"/>
    </location>
</feature>
<keyword evidence="5 14" id="KW-0547">Nucleotide-binding</keyword>
<evidence type="ECO:0000256" key="11">
    <source>
        <dbReference type="ARBA" id="ARBA00023203"/>
    </source>
</evidence>
<evidence type="ECO:0000256" key="15">
    <source>
        <dbReference type="SAM" id="MobiDB-lite"/>
    </source>
</evidence>
<comment type="subcellular location">
    <subcellularLocation>
        <location evidence="1">Cytoplasm</location>
        <location evidence="1">Myofibril</location>
    </subcellularLocation>
</comment>
<dbReference type="InterPro" id="IPR004009">
    <property type="entry name" value="SH3_Myosin"/>
</dbReference>
<dbReference type="FunFam" id="1.20.5.340:FF:000038">
    <property type="entry name" value="Myosin heavy chain muscle"/>
    <property type="match status" value="1"/>
</dbReference>
<dbReference type="Gene3D" id="1.20.5.4820">
    <property type="match status" value="1"/>
</dbReference>
<dbReference type="Gene3D" id="1.20.120.720">
    <property type="entry name" value="Myosin VI head, motor domain, U50 subdomain"/>
    <property type="match status" value="1"/>
</dbReference>
<dbReference type="FunFam" id="1.20.120.720:FF:000001">
    <property type="entry name" value="Myosin heavy chain, muscle"/>
    <property type="match status" value="1"/>
</dbReference>
<evidence type="ECO:0000256" key="1">
    <source>
        <dbReference type="ARBA" id="ARBA00004657"/>
    </source>
</evidence>
<evidence type="ECO:0000256" key="8">
    <source>
        <dbReference type="ARBA" id="ARBA00023123"/>
    </source>
</evidence>
<dbReference type="GO" id="GO:0042802">
    <property type="term" value="F:identical protein binding"/>
    <property type="evidence" value="ECO:0007669"/>
    <property type="project" value="UniProtKB-ARBA"/>
</dbReference>
<dbReference type="InterPro" id="IPR014751">
    <property type="entry name" value="XRCC4-like_C"/>
</dbReference>
<dbReference type="FunFam" id="1.20.5.340:FF:000036">
    <property type="entry name" value="Myosin heavy chain"/>
    <property type="match status" value="1"/>
</dbReference>
<reference evidence="18 19" key="1">
    <citation type="journal article" date="2007" name="Nature">
        <title>Evolution of genes and genomes on the Drosophila phylogeny.</title>
        <authorList>
            <consortium name="Drosophila 12 Genomes Consortium"/>
            <person name="Clark A.G."/>
            <person name="Eisen M.B."/>
            <person name="Smith D.R."/>
            <person name="Bergman C.M."/>
            <person name="Oliver B."/>
            <person name="Markow T.A."/>
            <person name="Kaufman T.C."/>
            <person name="Kellis M."/>
            <person name="Gelbart W."/>
            <person name="Iyer V.N."/>
            <person name="Pollard D.A."/>
            <person name="Sackton T.B."/>
            <person name="Larracuente A.M."/>
            <person name="Singh N.D."/>
            <person name="Abad J.P."/>
            <person name="Abt D.N."/>
            <person name="Adryan B."/>
            <person name="Aguade M."/>
            <person name="Akashi H."/>
            <person name="Anderson W.W."/>
            <person name="Aquadro C.F."/>
            <person name="Ardell D.H."/>
            <person name="Arguello R."/>
            <person name="Artieri C.G."/>
            <person name="Barbash D.A."/>
            <person name="Barker D."/>
            <person name="Barsanti P."/>
            <person name="Batterham P."/>
            <person name="Batzoglou S."/>
            <person name="Begun D."/>
            <person name="Bhutkar A."/>
            <person name="Blanco E."/>
            <person name="Bosak S.A."/>
            <person name="Bradley R.K."/>
            <person name="Brand A.D."/>
            <person name="Brent M.R."/>
            <person name="Brooks A.N."/>
            <person name="Brown R.H."/>
            <person name="Butlin R.K."/>
            <person name="Caggese C."/>
            <person name="Calvi B.R."/>
            <person name="Bernardo de Carvalho A."/>
            <person name="Caspi A."/>
            <person name="Castrezana S."/>
            <person name="Celniker S.E."/>
            <person name="Chang J.L."/>
            <person name="Chapple C."/>
            <person name="Chatterji S."/>
            <person name="Chinwalla A."/>
            <person name="Civetta A."/>
            <person name="Clifton S.W."/>
            <person name="Comeron J.M."/>
            <person name="Costello J.C."/>
            <person name="Coyne J.A."/>
            <person name="Daub J."/>
            <person name="David R.G."/>
            <person name="Delcher A.L."/>
            <person name="Delehaunty K."/>
            <person name="Do C.B."/>
            <person name="Ebling H."/>
            <person name="Edwards K."/>
            <person name="Eickbush T."/>
            <person name="Evans J.D."/>
            <person name="Filipski A."/>
            <person name="Findeiss S."/>
            <person name="Freyhult E."/>
            <person name="Fulton L."/>
            <person name="Fulton R."/>
            <person name="Garcia A.C."/>
            <person name="Gardiner A."/>
            <person name="Garfield D.A."/>
            <person name="Garvin B.E."/>
            <person name="Gibson G."/>
            <person name="Gilbert D."/>
            <person name="Gnerre S."/>
            <person name="Godfrey J."/>
            <person name="Good R."/>
            <person name="Gotea V."/>
            <person name="Gravely B."/>
            <person name="Greenberg A.J."/>
            <person name="Griffiths-Jones S."/>
            <person name="Gross S."/>
            <person name="Guigo R."/>
            <person name="Gustafson E.A."/>
            <person name="Haerty W."/>
            <person name="Hahn M.W."/>
            <person name="Halligan D.L."/>
            <person name="Halpern A.L."/>
            <person name="Halter G.M."/>
            <person name="Han M.V."/>
            <person name="Heger A."/>
            <person name="Hillier L."/>
            <person name="Hinrichs A.S."/>
            <person name="Holmes I."/>
            <person name="Hoskins R.A."/>
            <person name="Hubisz M.J."/>
            <person name="Hultmark D."/>
            <person name="Huntley M.A."/>
            <person name="Jaffe D.B."/>
            <person name="Jagadeeshan S."/>
            <person name="Jeck W.R."/>
            <person name="Johnson J."/>
            <person name="Jones C.D."/>
            <person name="Jordan W.C."/>
            <person name="Karpen G.H."/>
            <person name="Kataoka E."/>
            <person name="Keightley P.D."/>
            <person name="Kheradpour P."/>
            <person name="Kirkness E.F."/>
            <person name="Koerich L.B."/>
            <person name="Kristiansen K."/>
            <person name="Kudrna D."/>
            <person name="Kulathinal R.J."/>
            <person name="Kumar S."/>
            <person name="Kwok R."/>
            <person name="Lander E."/>
            <person name="Langley C.H."/>
            <person name="Lapoint R."/>
            <person name="Lazzaro B.P."/>
            <person name="Lee S.J."/>
            <person name="Levesque L."/>
            <person name="Li R."/>
            <person name="Lin C.F."/>
            <person name="Lin M.F."/>
            <person name="Lindblad-Toh K."/>
            <person name="Llopart A."/>
            <person name="Long M."/>
            <person name="Low L."/>
            <person name="Lozovsky E."/>
            <person name="Lu J."/>
            <person name="Luo M."/>
            <person name="Machado C.A."/>
            <person name="Makalowski W."/>
            <person name="Marzo M."/>
            <person name="Matsuda M."/>
            <person name="Matzkin L."/>
            <person name="McAllister B."/>
            <person name="McBride C.S."/>
            <person name="McKernan B."/>
            <person name="McKernan K."/>
            <person name="Mendez-Lago M."/>
            <person name="Minx P."/>
            <person name="Mollenhauer M.U."/>
            <person name="Montooth K."/>
            <person name="Mount S.M."/>
            <person name="Mu X."/>
            <person name="Myers E."/>
            <person name="Negre B."/>
            <person name="Newfeld S."/>
            <person name="Nielsen R."/>
            <person name="Noor M.A."/>
            <person name="O'Grady P."/>
            <person name="Pachter L."/>
            <person name="Papaceit M."/>
            <person name="Parisi M.J."/>
            <person name="Parisi M."/>
            <person name="Parts L."/>
            <person name="Pedersen J.S."/>
            <person name="Pesole G."/>
            <person name="Phillippy A.M."/>
            <person name="Ponting C.P."/>
            <person name="Pop M."/>
            <person name="Porcelli D."/>
            <person name="Powell J.R."/>
            <person name="Prohaska S."/>
            <person name="Pruitt K."/>
            <person name="Puig M."/>
            <person name="Quesneville H."/>
            <person name="Ram K.R."/>
            <person name="Rand D."/>
            <person name="Rasmussen M.D."/>
            <person name="Reed L.K."/>
            <person name="Reenan R."/>
            <person name="Reily A."/>
            <person name="Remington K.A."/>
            <person name="Rieger T.T."/>
            <person name="Ritchie M.G."/>
            <person name="Robin C."/>
            <person name="Rogers Y.H."/>
            <person name="Rohde C."/>
            <person name="Rozas J."/>
            <person name="Rubenfield M.J."/>
            <person name="Ruiz A."/>
            <person name="Russo S."/>
            <person name="Salzberg S.L."/>
            <person name="Sanchez-Gracia A."/>
            <person name="Saranga D.J."/>
            <person name="Sato H."/>
            <person name="Schaeffer S.W."/>
            <person name="Schatz M.C."/>
            <person name="Schlenke T."/>
            <person name="Schwartz R."/>
            <person name="Segarra C."/>
            <person name="Singh R.S."/>
            <person name="Sirot L."/>
            <person name="Sirota M."/>
            <person name="Sisneros N.B."/>
            <person name="Smith C.D."/>
            <person name="Smith T.F."/>
            <person name="Spieth J."/>
            <person name="Stage D.E."/>
            <person name="Stark A."/>
            <person name="Stephan W."/>
            <person name="Strausberg R.L."/>
            <person name="Strempel S."/>
            <person name="Sturgill D."/>
            <person name="Sutton G."/>
            <person name="Sutton G.G."/>
            <person name="Tao W."/>
            <person name="Teichmann S."/>
            <person name="Tobari Y.N."/>
            <person name="Tomimura Y."/>
            <person name="Tsolas J.M."/>
            <person name="Valente V.L."/>
            <person name="Venter E."/>
            <person name="Venter J.C."/>
            <person name="Vicario S."/>
            <person name="Vieira F.G."/>
            <person name="Vilella A.J."/>
            <person name="Villasante A."/>
            <person name="Walenz B."/>
            <person name="Wang J."/>
            <person name="Wasserman M."/>
            <person name="Watts T."/>
            <person name="Wilson D."/>
            <person name="Wilson R.K."/>
            <person name="Wing R.A."/>
            <person name="Wolfner M.F."/>
            <person name="Wong A."/>
            <person name="Wong G.K."/>
            <person name="Wu C.I."/>
            <person name="Wu G."/>
            <person name="Yamamoto D."/>
            <person name="Yang H.P."/>
            <person name="Yang S.P."/>
            <person name="Yorke J.A."/>
            <person name="Yoshida K."/>
            <person name="Zdobnov E."/>
            <person name="Zhang P."/>
            <person name="Zhang Y."/>
            <person name="Zimin A.V."/>
            <person name="Baldwin J."/>
            <person name="Abdouelleil A."/>
            <person name="Abdulkadir J."/>
            <person name="Abebe A."/>
            <person name="Abera B."/>
            <person name="Abreu J."/>
            <person name="Acer S.C."/>
            <person name="Aftuck L."/>
            <person name="Alexander A."/>
            <person name="An P."/>
            <person name="Anderson E."/>
            <person name="Anderson S."/>
            <person name="Arachi H."/>
            <person name="Azer M."/>
            <person name="Bachantsang P."/>
            <person name="Barry A."/>
            <person name="Bayul T."/>
            <person name="Berlin A."/>
            <person name="Bessette D."/>
            <person name="Bloom T."/>
            <person name="Blye J."/>
            <person name="Boguslavskiy L."/>
            <person name="Bonnet C."/>
            <person name="Boukhgalter B."/>
            <person name="Bourzgui I."/>
            <person name="Brown A."/>
            <person name="Cahill P."/>
            <person name="Channer S."/>
            <person name="Cheshatsang Y."/>
            <person name="Chuda L."/>
            <person name="Citroen M."/>
            <person name="Collymore A."/>
            <person name="Cooke P."/>
            <person name="Costello M."/>
            <person name="D'Aco K."/>
            <person name="Daza R."/>
            <person name="De Haan G."/>
            <person name="DeGray S."/>
            <person name="DeMaso C."/>
            <person name="Dhargay N."/>
            <person name="Dooley K."/>
            <person name="Dooley E."/>
            <person name="Doricent M."/>
            <person name="Dorje P."/>
            <person name="Dorjee K."/>
            <person name="Dupes A."/>
            <person name="Elong R."/>
            <person name="Falk J."/>
            <person name="Farina A."/>
            <person name="Faro S."/>
            <person name="Ferguson D."/>
            <person name="Fisher S."/>
            <person name="Foley C.D."/>
            <person name="Franke A."/>
            <person name="Friedrich D."/>
            <person name="Gadbois L."/>
            <person name="Gearin G."/>
            <person name="Gearin C.R."/>
            <person name="Giannoukos G."/>
            <person name="Goode T."/>
            <person name="Graham J."/>
            <person name="Grandbois E."/>
            <person name="Grewal S."/>
            <person name="Gyaltsen K."/>
            <person name="Hafez N."/>
            <person name="Hagos B."/>
            <person name="Hall J."/>
            <person name="Henson C."/>
            <person name="Hollinger A."/>
            <person name="Honan T."/>
            <person name="Huard M.D."/>
            <person name="Hughes L."/>
            <person name="Hurhula B."/>
            <person name="Husby M.E."/>
            <person name="Kamat A."/>
            <person name="Kanga B."/>
            <person name="Kashin S."/>
            <person name="Khazanovich D."/>
            <person name="Kisner P."/>
            <person name="Lance K."/>
            <person name="Lara M."/>
            <person name="Lee W."/>
            <person name="Lennon N."/>
            <person name="Letendre F."/>
            <person name="LeVine R."/>
            <person name="Lipovsky A."/>
            <person name="Liu X."/>
            <person name="Liu J."/>
            <person name="Liu S."/>
            <person name="Lokyitsang T."/>
            <person name="Lokyitsang Y."/>
            <person name="Lubonja R."/>
            <person name="Lui A."/>
            <person name="MacDonald P."/>
            <person name="Magnisalis V."/>
            <person name="Maru K."/>
            <person name="Matthews C."/>
            <person name="McCusker W."/>
            <person name="McDonough S."/>
            <person name="Mehta T."/>
            <person name="Meldrim J."/>
            <person name="Meneus L."/>
            <person name="Mihai O."/>
            <person name="Mihalev A."/>
            <person name="Mihova T."/>
            <person name="Mittelman R."/>
            <person name="Mlenga V."/>
            <person name="Montmayeur A."/>
            <person name="Mulrain L."/>
            <person name="Navidi A."/>
            <person name="Naylor J."/>
            <person name="Negash T."/>
            <person name="Nguyen T."/>
            <person name="Nguyen N."/>
            <person name="Nicol R."/>
            <person name="Norbu C."/>
            <person name="Norbu N."/>
            <person name="Novod N."/>
            <person name="O'Neill B."/>
            <person name="Osman S."/>
            <person name="Markiewicz E."/>
            <person name="Oyono O.L."/>
            <person name="Patti C."/>
            <person name="Phunkhang P."/>
            <person name="Pierre F."/>
            <person name="Priest M."/>
            <person name="Raghuraman S."/>
            <person name="Rege F."/>
            <person name="Reyes R."/>
            <person name="Rise C."/>
            <person name="Rogov P."/>
            <person name="Ross K."/>
            <person name="Ryan E."/>
            <person name="Settipalli S."/>
            <person name="Shea T."/>
            <person name="Sherpa N."/>
            <person name="Shi L."/>
            <person name="Shih D."/>
            <person name="Sparrow T."/>
            <person name="Spaulding J."/>
            <person name="Stalker J."/>
            <person name="Stange-Thomann N."/>
            <person name="Stavropoulos S."/>
            <person name="Stone C."/>
            <person name="Strader C."/>
            <person name="Tesfaye S."/>
            <person name="Thomson T."/>
            <person name="Thoulutsang Y."/>
            <person name="Thoulutsang D."/>
            <person name="Topham K."/>
            <person name="Topping I."/>
            <person name="Tsamla T."/>
            <person name="Vassiliev H."/>
            <person name="Vo A."/>
            <person name="Wangchuk T."/>
            <person name="Wangdi T."/>
            <person name="Weiand M."/>
            <person name="Wilkinson J."/>
            <person name="Wilson A."/>
            <person name="Yadav S."/>
            <person name="Young G."/>
            <person name="Yu Q."/>
            <person name="Zembek L."/>
            <person name="Zhong D."/>
            <person name="Zimmer A."/>
            <person name="Zwirko Z."/>
            <person name="Jaffe D.B."/>
            <person name="Alvarez P."/>
            <person name="Brockman W."/>
            <person name="Butler J."/>
            <person name="Chin C."/>
            <person name="Gnerre S."/>
            <person name="Grabherr M."/>
            <person name="Kleber M."/>
            <person name="Mauceli E."/>
            <person name="MacCallum I."/>
        </authorList>
    </citation>
    <scope>NUCLEOTIDE SEQUENCE [LARGE SCALE GENOMIC DNA]</scope>
    <source>
        <strain evidence="19">Tucson 15010-1051.87</strain>
    </source>
</reference>
<evidence type="ECO:0000256" key="13">
    <source>
        <dbReference type="ARBA" id="ARBA00038612"/>
    </source>
</evidence>
<keyword evidence="8 14" id="KW-0518">Myosin</keyword>
<evidence type="ECO:0000259" key="17">
    <source>
        <dbReference type="PROSITE" id="PS51844"/>
    </source>
</evidence>
<dbReference type="SMR" id="A0A0Q9W9U0"/>
<dbReference type="Gene3D" id="1.20.5.370">
    <property type="match status" value="4"/>
</dbReference>
<evidence type="ECO:0000259" key="16">
    <source>
        <dbReference type="PROSITE" id="PS51456"/>
    </source>
</evidence>
<keyword evidence="4" id="KW-0963">Cytoplasm</keyword>
<feature type="binding site" evidence="14">
    <location>
        <begin position="179"/>
        <end position="186"/>
    </location>
    <ligand>
        <name>ATP</name>
        <dbReference type="ChEBI" id="CHEBI:30616"/>
    </ligand>
</feature>
<dbReference type="GO" id="GO:0008307">
    <property type="term" value="F:structural constituent of muscle"/>
    <property type="evidence" value="ECO:0007669"/>
    <property type="project" value="UniProtKB-ARBA"/>
</dbReference>
<dbReference type="Gene3D" id="3.40.850.10">
    <property type="entry name" value="Kinesin motor domain"/>
    <property type="match status" value="1"/>
</dbReference>
<dbReference type="GO" id="GO:0016460">
    <property type="term" value="C:myosin II complex"/>
    <property type="evidence" value="ECO:0007669"/>
    <property type="project" value="TreeGrafter"/>
</dbReference>
<dbReference type="FunFam" id="1.20.5.4820:FF:000002">
    <property type="entry name" value="Myosin heavy chain 10"/>
    <property type="match status" value="1"/>
</dbReference>
<dbReference type="GO" id="GO:0007424">
    <property type="term" value="P:open tracheal system development"/>
    <property type="evidence" value="ECO:0007669"/>
    <property type="project" value="UniProtKB-ARBA"/>
</dbReference>
<dbReference type="PROSITE" id="PS51456">
    <property type="entry name" value="MYOSIN_MOTOR"/>
    <property type="match status" value="1"/>
</dbReference>
<dbReference type="Gene3D" id="1.20.58.530">
    <property type="match status" value="1"/>
</dbReference>
<accession>A0A0Q9W9U0</accession>
<keyword evidence="11 14" id="KW-0009">Actin-binding</keyword>
<dbReference type="FunFam" id="1.20.5.340:FF:000025">
    <property type="entry name" value="Myosin heavy chain, isoform G"/>
    <property type="match status" value="1"/>
</dbReference>
<dbReference type="FunFam" id="2.30.30.360:FF:000001">
    <property type="entry name" value="Myosin heavy chain"/>
    <property type="match status" value="1"/>
</dbReference>
<dbReference type="Pfam" id="PF01576">
    <property type="entry name" value="Myosin_tail_1"/>
    <property type="match status" value="1"/>
</dbReference>
<name>A0A0Q9W9U0_DROVI</name>
<dbReference type="SMART" id="SM00242">
    <property type="entry name" value="MYSc"/>
    <property type="match status" value="1"/>
</dbReference>
<comment type="similarity">
    <text evidence="2 14">Belongs to the TRAFAC class myosin-kinesin ATPase superfamily. Myosin family.</text>
</comment>
<dbReference type="FunFam" id="3.40.850.10:FF:000024">
    <property type="entry name" value="Myosin heavy chain, isoform J"/>
    <property type="match status" value="1"/>
</dbReference>
<protein>
    <submittedName>
        <fullName evidence="18">Myosin heavy chain, isoform F</fullName>
    </submittedName>
</protein>
<evidence type="ECO:0000256" key="6">
    <source>
        <dbReference type="ARBA" id="ARBA00022840"/>
    </source>
</evidence>
<dbReference type="GO" id="GO:0031672">
    <property type="term" value="C:A band"/>
    <property type="evidence" value="ECO:0007669"/>
    <property type="project" value="UniProtKB-ARBA"/>
</dbReference>
<dbReference type="Pfam" id="PF02736">
    <property type="entry name" value="Myosin_N"/>
    <property type="match status" value="1"/>
</dbReference>
<dbReference type="CDD" id="cd14909">
    <property type="entry name" value="MYSc_Myh1_insects_crustaceans"/>
    <property type="match status" value="1"/>
</dbReference>
<comment type="subunit">
    <text evidence="13">Muscle myosin is a hexameric protein that consists of 2 heavy chain subunits (MHC), 2 alkali light chain subunits (MLC) and 2 regulatory light chain subunits (MLC-2).</text>
</comment>
<dbReference type="InterPro" id="IPR036961">
    <property type="entry name" value="Kinesin_motor_dom_sf"/>
</dbReference>
<proteinExistence type="inferred from homology"/>
<dbReference type="EMBL" id="CH940649">
    <property type="protein sequence ID" value="KRF81450.1"/>
    <property type="molecule type" value="Genomic_DNA"/>
</dbReference>
<dbReference type="PRINTS" id="PR00193">
    <property type="entry name" value="MYOSINHEAVY"/>
</dbReference>
<dbReference type="GO" id="GO:0045214">
    <property type="term" value="P:sarcomere organization"/>
    <property type="evidence" value="ECO:0007669"/>
    <property type="project" value="UniProtKB-ARBA"/>
</dbReference>
<dbReference type="FunFam" id="1.20.5.370:FF:000001">
    <property type="entry name" value="Myosin heavy chain"/>
    <property type="match status" value="1"/>
</dbReference>
<dbReference type="FunFam" id="1.10.10.820:FF:000001">
    <property type="entry name" value="Myosin heavy chain"/>
    <property type="match status" value="1"/>
</dbReference>
<evidence type="ECO:0000256" key="10">
    <source>
        <dbReference type="ARBA" id="ARBA00023179"/>
    </source>
</evidence>
<dbReference type="OrthoDB" id="6108017at2759"/>
<dbReference type="InterPro" id="IPR001609">
    <property type="entry name" value="Myosin_head_motor_dom-like"/>
</dbReference>
<evidence type="ECO:0000256" key="3">
    <source>
        <dbReference type="ARBA" id="ARBA00022433"/>
    </source>
</evidence>
<feature type="compositionally biased region" description="Gly residues" evidence="15">
    <location>
        <begin position="627"/>
        <end position="636"/>
    </location>
</feature>
<dbReference type="FunFam" id="1.20.5.340:FF:000019">
    <property type="entry name" value="Myosin heavy chain, isoform G"/>
    <property type="match status" value="1"/>
</dbReference>
<dbReference type="GO" id="GO:0006936">
    <property type="term" value="P:muscle contraction"/>
    <property type="evidence" value="ECO:0007669"/>
    <property type="project" value="TreeGrafter"/>
</dbReference>
<dbReference type="GO" id="GO:0040011">
    <property type="term" value="P:locomotion"/>
    <property type="evidence" value="ECO:0007669"/>
    <property type="project" value="UniProtKB-ARBA"/>
</dbReference>
<dbReference type="SUPFAM" id="SSF52540">
    <property type="entry name" value="P-loop containing nucleoside triphosphate hydrolases"/>
    <property type="match status" value="1"/>
</dbReference>
<dbReference type="SUPFAM" id="SSF90257">
    <property type="entry name" value="Myosin rod fragments"/>
    <property type="match status" value="6"/>
</dbReference>
<keyword evidence="19" id="KW-1185">Reference proteome</keyword>
<evidence type="ECO:0000256" key="4">
    <source>
        <dbReference type="ARBA" id="ARBA00022490"/>
    </source>
</evidence>
<feature type="domain" description="Myosin motor" evidence="16">
    <location>
        <begin position="86"/>
        <end position="777"/>
    </location>
</feature>
<evidence type="ECO:0000256" key="9">
    <source>
        <dbReference type="ARBA" id="ARBA00023175"/>
    </source>
</evidence>
<dbReference type="GO" id="GO:0031033">
    <property type="term" value="P:myosin filament organization"/>
    <property type="evidence" value="ECO:0007669"/>
    <property type="project" value="UniProtKB-ARBA"/>
</dbReference>
<dbReference type="FunFam" id="1.20.58.530:FF:000001">
    <property type="entry name" value="Myosin heavy chain"/>
    <property type="match status" value="1"/>
</dbReference>
<keyword evidence="7" id="KW-0175">Coiled coil</keyword>
<dbReference type="InterPro" id="IPR002928">
    <property type="entry name" value="Myosin_tail"/>
</dbReference>
<keyword evidence="3" id="KW-0787">Thick filament</keyword>
<keyword evidence="9 14" id="KW-0505">Motor protein</keyword>
<dbReference type="GO" id="GO:0051015">
    <property type="term" value="F:actin filament binding"/>
    <property type="evidence" value="ECO:0007669"/>
    <property type="project" value="InterPro"/>
</dbReference>
<dbReference type="FunFam" id="1.20.5.370:FF:000010">
    <property type="entry name" value="Myosin heavy chain, isoform G"/>
    <property type="match status" value="1"/>
</dbReference>
<dbReference type="InterPro" id="IPR008989">
    <property type="entry name" value="Myosin_S1_N"/>
</dbReference>
<gene>
    <name evidence="18" type="primary">Dvir\Mhc</name>
    <name evidence="18" type="ORF">Dvir_GJ17305</name>
</gene>
<dbReference type="FunFam" id="1.20.5.340:FF:000021">
    <property type="entry name" value="Myosin heavy chain, isoform G"/>
    <property type="match status" value="1"/>
</dbReference>
<sequence length="1962" mass="224245">MPKPAASQEDEDPTPYLFVSLEQRRIDQSKPYDSKKSCWVPDEKEGYLLGEIKATKGDIVSVGLPGGETKDFKKDQLQQVNPPKYEKAEDMSNLTYLNDASVLHNLRQRYYNKLIYTYSGLFCVAINPYKRYPVYTNRCAKMYRGKRRNEVPPHIFAISDGAYVDMLTNHVNQSMLITGESGAGKTENTKKVIAYFATVGASGKKDESQKNKGSLEDQVVQTNPVLEAFGNAKTVRNDNSSRFGKFIRIHFGPSGKLAGADIETYLLEKARVISQQSLERSYHIFYQIMSGAVAGVKEICGLTDNIYDYHIVSQGKVTVPSIDDSEEFHLTDQAFDILGFTKQEKEDVYKITAAVMHMGGMKFKQRGREEQAEQDGEEEGGRVSKLFGCDTAELYKNLLKPRIKVGNEFVTQGRNVQQVTNSIGALCKGVFDRLFKWLVKKCNETLDTKQKRQHFIGVLDIAGFEIFDYNGFEQLCINFTNEKLQQFFNHVMFVLEQEEYTKEGIHWDFIDFGMDLLACIELIEKPMGILSILEEESMFPKATDQTFSEKLTNTHLGKSAPFQKPKPPKPGQQAAHFAIGHYAGVVAYNITGWLEKNKDPLNDTVVDQFKKSQNKLLIEIFADHPGQSGGGEQAKGGRGKKGGGFATVSSAYKEQLNSLMTTLRSTQPHFVRCIIPNEMKQPGMVDAHLVMHQLTCNGVLEGIRICRKGFPNRMVYPDFKMRYQILNPGGIVGVDDPKKCGSLILESTTLDPDMYRIGHTKVFFRAGVLGQMEEFRDERLGKIMSWMQAWARGYLSRRGFKKLQEQRVALKVVQRNLRKYLQLRTWPWYKLWQKIKPLLNVSRIEDEIARLEEKAKKAEELHAAEVKVRKELEVLNAKLLAEKTALLDSLSGEKGQLQDFQERNAKLTAQKNDLENQLRDIQERLTQEEDARNQLFQQKKKADQEISGLKKDIEDLELSVQKAEQDKATKDHQIRNLNDEIAHQDELINKLNKEKKMQGESNQKTGEELQAAEDKINHLNKVKAKLEQTLDELEDSLEREKKVRGDVEKSKRKVEGDLKLTQEAVSDLERNKKELEQTIQRKDKELSSITAKLEDEQVVVGKHQRQIKELQARIEELEEEVEAERQARAKAEKQRADLARELEELGERLEEAGGATSAQIELNKKREAELSKLRRDLEEANIQHESTLANLRKKHNDAVAEMAEQVDQLNKLKAKAEHDRQTCHNELNQTRTACDQLARDKAAQEKIAKQLQHTLNEVQSKLDETNRTLNDFDASKKKLSIENSDLLRQLEEAESQVSQLSKIKISLTTQLEDTKRLADEESRERATLLGKFRNLEHDLDNLREQVEEEAEGKADLQRQLSKANAEAQVWRSKYESDGVARSEELEEAKRKLQARLAEAEETIESLNQKCIGLEKTKQRLSTEVEDLQLEVDRANAIANAAEKKQKAFDKIIGEWKLKVDDLAAELDASQKECRNYSTELFRLKGAYEEGQEQLEAVRRENKNLADEVKDLLDQIGEGGRNIHEIEKARKRLEAEKDELQAALEEAEAALEQEENKVLRAQLELSQVRQEIDRRIQEKEEEFENTRKNHQRALDSMQASLEAEAKGKAEALRMKKKLEADINELEIALDHANKANAEAQKNIKRYQQQLKDIQTALEEEQRARDDAREQLGISERRANALQNELEESRTLLEQADRGRRQAEQELADAHEQLNEVSAQNASISAAKRKLESELQTLHSDLDELLNEAKNSEEKAKKAMVDAARLADELRAEQDHAQTQEKLRKALEQQIKELQVRLDEAEANALKGGKKAIQKLEQRVRELENELDGEQRRHADAQKNLRKSERRIKELSFQSEEDRKNHERMQDLVDKLQQKIKTYKRQIEEAEEIAALNLAKFRKAQQELEEAEERADLAEQAISKFRAKGRAGSVGRGASPAPRATSVRPQFDGLAFPPRFDLAPENEF</sequence>
<dbReference type="Gene3D" id="1.10.10.820">
    <property type="match status" value="1"/>
</dbReference>
<evidence type="ECO:0000256" key="5">
    <source>
        <dbReference type="ARBA" id="ARBA00022741"/>
    </source>
</evidence>
<dbReference type="GO" id="GO:0007298">
    <property type="term" value="P:border follicle cell migration"/>
    <property type="evidence" value="ECO:0007669"/>
    <property type="project" value="UniProtKB-ARBA"/>
</dbReference>
<keyword evidence="6 14" id="KW-0067">ATP-binding</keyword>
<dbReference type="Proteomes" id="UP000008792">
    <property type="component" value="Unassembled WGS sequence"/>
</dbReference>
<dbReference type="GO" id="GO:0005524">
    <property type="term" value="F:ATP binding"/>
    <property type="evidence" value="ECO:0007669"/>
    <property type="project" value="UniProtKB-UniRule"/>
</dbReference>
<evidence type="ECO:0000313" key="19">
    <source>
        <dbReference type="Proteomes" id="UP000008792"/>
    </source>
</evidence>
<dbReference type="Pfam" id="PF00063">
    <property type="entry name" value="Myosin_head"/>
    <property type="match status" value="1"/>
</dbReference>
<evidence type="ECO:0000256" key="12">
    <source>
        <dbReference type="ARBA" id="ARBA00037488"/>
    </source>
</evidence>
<evidence type="ECO:0000256" key="2">
    <source>
        <dbReference type="ARBA" id="ARBA00008314"/>
    </source>
</evidence>
<evidence type="ECO:0000256" key="7">
    <source>
        <dbReference type="ARBA" id="ARBA00023054"/>
    </source>
</evidence>
<dbReference type="GO" id="GO:0032982">
    <property type="term" value="C:myosin filament"/>
    <property type="evidence" value="ECO:0007669"/>
    <property type="project" value="UniProtKB-KW"/>
</dbReference>
<dbReference type="Gene3D" id="1.20.5.340">
    <property type="match status" value="5"/>
</dbReference>
<dbReference type="PANTHER" id="PTHR45615:SF27">
    <property type="entry name" value="MYOSIN HEAVY CHAIN, MUSCLE"/>
    <property type="match status" value="1"/>
</dbReference>
<dbReference type="FunFam" id="1.20.5.370:FF:000005">
    <property type="entry name" value="Myosin heavy chain, isoform I"/>
    <property type="match status" value="1"/>
</dbReference>
<evidence type="ECO:0000313" key="18">
    <source>
        <dbReference type="EMBL" id="KRF81450.1"/>
    </source>
</evidence>